<name>A0A0B5QGY3_CLOBE</name>
<dbReference type="NCBIfam" id="TIGR00230">
    <property type="entry name" value="sfsA"/>
    <property type="match status" value="1"/>
</dbReference>
<evidence type="ECO:0000259" key="3">
    <source>
        <dbReference type="Pfam" id="PF17746"/>
    </source>
</evidence>
<dbReference type="HAMAP" id="MF_00095">
    <property type="entry name" value="SfsA"/>
    <property type="match status" value="1"/>
</dbReference>
<dbReference type="InterPro" id="IPR040452">
    <property type="entry name" value="SfsA_C"/>
</dbReference>
<dbReference type="GO" id="GO:0003677">
    <property type="term" value="F:DNA binding"/>
    <property type="evidence" value="ECO:0007669"/>
    <property type="project" value="InterPro"/>
</dbReference>
<comment type="similarity">
    <text evidence="1">Belongs to the SfsA family.</text>
</comment>
<dbReference type="STRING" id="1520.LF65_00566"/>
<dbReference type="Proteomes" id="UP000031866">
    <property type="component" value="Chromosome"/>
</dbReference>
<dbReference type="PANTHER" id="PTHR30545">
    <property type="entry name" value="SUGAR FERMENTATION STIMULATION PROTEIN A"/>
    <property type="match status" value="1"/>
</dbReference>
<organism evidence="4 5">
    <name type="scientific">Clostridium beijerinckii</name>
    <name type="common">Clostridium MP</name>
    <dbReference type="NCBI Taxonomy" id="1520"/>
    <lineage>
        <taxon>Bacteria</taxon>
        <taxon>Bacillati</taxon>
        <taxon>Bacillota</taxon>
        <taxon>Clostridia</taxon>
        <taxon>Eubacteriales</taxon>
        <taxon>Clostridiaceae</taxon>
        <taxon>Clostridium</taxon>
    </lineage>
</organism>
<dbReference type="Gene3D" id="3.40.1350.60">
    <property type="match status" value="1"/>
</dbReference>
<reference evidence="5" key="1">
    <citation type="submission" date="2014-12" db="EMBL/GenBank/DDBJ databases">
        <title>Genome sequence of Clostridium beijerinckii strain 59B.</title>
        <authorList>
            <person name="Little G.T."/>
            <person name="Minton N.P."/>
        </authorList>
    </citation>
    <scope>NUCLEOTIDE SEQUENCE [LARGE SCALE GENOMIC DNA]</scope>
    <source>
        <strain evidence="5">59B</strain>
    </source>
</reference>
<accession>A0A0B5QGY3</accession>
<dbReference type="Pfam" id="PF17746">
    <property type="entry name" value="SfsA_N"/>
    <property type="match status" value="1"/>
</dbReference>
<dbReference type="InterPro" id="IPR041465">
    <property type="entry name" value="SfsA_N"/>
</dbReference>
<feature type="domain" description="Sugar fermentation stimulation protein C-terminal" evidence="2">
    <location>
        <begin position="80"/>
        <end position="214"/>
    </location>
</feature>
<dbReference type="OrthoDB" id="9802365at2"/>
<evidence type="ECO:0000313" key="4">
    <source>
        <dbReference type="EMBL" id="AJG97202.1"/>
    </source>
</evidence>
<dbReference type="RefSeq" id="WP_017209739.1">
    <property type="nucleotide sequence ID" value="NZ_CP010086.2"/>
</dbReference>
<dbReference type="PANTHER" id="PTHR30545:SF2">
    <property type="entry name" value="SUGAR FERMENTATION STIMULATION PROTEIN A"/>
    <property type="match status" value="1"/>
</dbReference>
<evidence type="ECO:0000313" key="5">
    <source>
        <dbReference type="Proteomes" id="UP000031866"/>
    </source>
</evidence>
<sequence length="226" mass="26134">MKYNNILKGKFISRPNRFIAYVEIDGNEEVCHVKNTGRCKELLTPNATVFIQKNDNPKRKTKFSLIGVIKGDRMINMDSQVTNKVVHEWILKGNLLKDVTLIKPETKYKNSRFDFYVETKHQKIFIEVKGVTLENNGIVKFPDAPTERGVRHLRELVDCVKEGYDAYVIFVIQMKDVVHFEPNIETHKEFGDILKYAKENGVNIVAVDCLVDEDSINIRDYVDVIL</sequence>
<protein>
    <recommendedName>
        <fullName evidence="1">Sugar fermentation stimulation protein homolog</fullName>
    </recommendedName>
</protein>
<proteinExistence type="inferred from homology"/>
<dbReference type="InterPro" id="IPR005224">
    <property type="entry name" value="SfsA"/>
</dbReference>
<dbReference type="CDD" id="cd22359">
    <property type="entry name" value="SfsA-like_bacterial"/>
    <property type="match status" value="1"/>
</dbReference>
<dbReference type="AlphaFoldDB" id="A0A0B5QGY3"/>
<gene>
    <name evidence="1" type="primary">sfsA</name>
    <name evidence="4" type="ORF">LF65_00566</name>
</gene>
<evidence type="ECO:0000256" key="1">
    <source>
        <dbReference type="HAMAP-Rule" id="MF_00095"/>
    </source>
</evidence>
<evidence type="ECO:0000259" key="2">
    <source>
        <dbReference type="Pfam" id="PF03749"/>
    </source>
</evidence>
<feature type="domain" description="SfsA N-terminal OB" evidence="3">
    <location>
        <begin position="12"/>
        <end position="76"/>
    </location>
</feature>
<dbReference type="Gene3D" id="2.40.50.580">
    <property type="match status" value="1"/>
</dbReference>
<dbReference type="Pfam" id="PF03749">
    <property type="entry name" value="SfsA"/>
    <property type="match status" value="1"/>
</dbReference>
<dbReference type="EMBL" id="CP010086">
    <property type="protein sequence ID" value="AJG97202.1"/>
    <property type="molecule type" value="Genomic_DNA"/>
</dbReference>
<dbReference type="KEGG" id="cbei:LF65_00566"/>